<keyword evidence="6 12" id="KW-0732">Signal</keyword>
<keyword evidence="4" id="KW-0964">Secreted</keyword>
<dbReference type="CDD" id="cd07378">
    <property type="entry name" value="MPP_ACP5"/>
    <property type="match status" value="1"/>
</dbReference>
<evidence type="ECO:0000256" key="5">
    <source>
        <dbReference type="ARBA" id="ARBA00022723"/>
    </source>
</evidence>
<dbReference type="EnsemblPlants" id="Kaladp0457s0017.1.v1.1">
    <property type="protein sequence ID" value="Kaladp0457s0017.1.v1.1"/>
    <property type="gene ID" value="Kaladp0457s0017.v1.1"/>
</dbReference>
<keyword evidence="15" id="KW-1185">Reference proteome</keyword>
<keyword evidence="10 11" id="KW-0408">Iron</keyword>
<proteinExistence type="inferred from homology"/>
<name>A0A7N0V9P9_KALFE</name>
<comment type="subcellular location">
    <subcellularLocation>
        <location evidence="2">Secreted</location>
    </subcellularLocation>
</comment>
<reference evidence="14" key="1">
    <citation type="submission" date="2021-01" db="UniProtKB">
        <authorList>
            <consortium name="EnsemblPlants"/>
        </authorList>
    </citation>
    <scope>IDENTIFICATION</scope>
</reference>
<dbReference type="PANTHER" id="PTHR10161">
    <property type="entry name" value="TARTRATE-RESISTANT ACID PHOSPHATASE TYPE 5"/>
    <property type="match status" value="1"/>
</dbReference>
<dbReference type="GO" id="GO:0005576">
    <property type="term" value="C:extracellular region"/>
    <property type="evidence" value="ECO:0007669"/>
    <property type="project" value="UniProtKB-SubCell"/>
</dbReference>
<accession>A0A7N0V9P9</accession>
<evidence type="ECO:0000256" key="12">
    <source>
        <dbReference type="SAM" id="SignalP"/>
    </source>
</evidence>
<evidence type="ECO:0000256" key="8">
    <source>
        <dbReference type="ARBA" id="ARBA00022833"/>
    </source>
</evidence>
<comment type="similarity">
    <text evidence="3">Belongs to the metallophosphoesterase superfamily. Purple acid phosphatase family.</text>
</comment>
<dbReference type="Gramene" id="Kaladp0457s0017.1.v1.1">
    <property type="protein sequence ID" value="Kaladp0457s0017.1.v1.1"/>
    <property type="gene ID" value="Kaladp0457s0017.v1.1"/>
</dbReference>
<feature type="binding site" evidence="11">
    <location>
        <position position="246"/>
    </location>
    <ligand>
        <name>Fe cation</name>
        <dbReference type="ChEBI" id="CHEBI:24875"/>
        <label>2</label>
    </ligand>
</feature>
<evidence type="ECO:0000313" key="14">
    <source>
        <dbReference type="EnsemblPlants" id="Kaladp0457s0017.1.v1.1"/>
    </source>
</evidence>
<dbReference type="GO" id="GO:0046872">
    <property type="term" value="F:metal ion binding"/>
    <property type="evidence" value="ECO:0007669"/>
    <property type="project" value="UniProtKB-KW"/>
</dbReference>
<feature type="binding site" evidence="11">
    <location>
        <position position="117"/>
    </location>
    <ligand>
        <name>Fe cation</name>
        <dbReference type="ChEBI" id="CHEBI:24875"/>
        <label>2</label>
    </ligand>
</feature>
<feature type="binding site" evidence="11">
    <location>
        <position position="79"/>
    </location>
    <ligand>
        <name>Fe cation</name>
        <dbReference type="ChEBI" id="CHEBI:24875"/>
        <label>1</label>
    </ligand>
</feature>
<keyword evidence="5 11" id="KW-0479">Metal-binding</keyword>
<feature type="binding site" evidence="11">
    <location>
        <position position="82"/>
    </location>
    <ligand>
        <name>Fe cation</name>
        <dbReference type="ChEBI" id="CHEBI:24875"/>
        <label>1</label>
    </ligand>
</feature>
<feature type="signal peptide" evidence="12">
    <location>
        <begin position="1"/>
        <end position="24"/>
    </location>
</feature>
<evidence type="ECO:0000256" key="9">
    <source>
        <dbReference type="ARBA" id="ARBA00023180"/>
    </source>
</evidence>
<evidence type="ECO:0000256" key="4">
    <source>
        <dbReference type="ARBA" id="ARBA00022525"/>
    </source>
</evidence>
<evidence type="ECO:0000256" key="3">
    <source>
        <dbReference type="ARBA" id="ARBA00008723"/>
    </source>
</evidence>
<evidence type="ECO:0000313" key="15">
    <source>
        <dbReference type="Proteomes" id="UP000594263"/>
    </source>
</evidence>
<dbReference type="InterPro" id="IPR004843">
    <property type="entry name" value="Calcineurin-like_PHP"/>
</dbReference>
<evidence type="ECO:0000259" key="13">
    <source>
        <dbReference type="Pfam" id="PF00149"/>
    </source>
</evidence>
<keyword evidence="9" id="KW-0325">Glycoprotein</keyword>
<dbReference type="PIRSF" id="PIRSF000898">
    <property type="entry name" value="Acid_Ptase_5"/>
    <property type="match status" value="1"/>
</dbReference>
<dbReference type="InterPro" id="IPR051558">
    <property type="entry name" value="Metallophosphoesterase_PAP"/>
</dbReference>
<dbReference type="SUPFAM" id="SSF56300">
    <property type="entry name" value="Metallo-dependent phosphatases"/>
    <property type="match status" value="1"/>
</dbReference>
<keyword evidence="7 10" id="KW-0378">Hydrolase</keyword>
<dbReference type="GO" id="GO:0003993">
    <property type="term" value="F:acid phosphatase activity"/>
    <property type="evidence" value="ECO:0007669"/>
    <property type="project" value="UniProtKB-UniRule"/>
</dbReference>
<comment type="catalytic activity">
    <reaction evidence="1 10">
        <text>a phosphate monoester + H2O = an alcohol + phosphate</text>
        <dbReference type="Rhea" id="RHEA:15017"/>
        <dbReference type="ChEBI" id="CHEBI:15377"/>
        <dbReference type="ChEBI" id="CHEBI:30879"/>
        <dbReference type="ChEBI" id="CHEBI:43474"/>
        <dbReference type="ChEBI" id="CHEBI:67140"/>
        <dbReference type="EC" id="3.1.3.2"/>
    </reaction>
</comment>
<dbReference type="Proteomes" id="UP000594263">
    <property type="component" value="Unplaced"/>
</dbReference>
<feature type="binding site" evidence="11">
    <location>
        <position position="248"/>
    </location>
    <ligand>
        <name>Fe cation</name>
        <dbReference type="ChEBI" id="CHEBI:24875"/>
        <label>1</label>
    </ligand>
</feature>
<feature type="chain" id="PRO_5029795132" description="Purple acid phosphatase" evidence="12">
    <location>
        <begin position="25"/>
        <end position="330"/>
    </location>
</feature>
<keyword evidence="8" id="KW-0862">Zinc</keyword>
<evidence type="ECO:0000256" key="2">
    <source>
        <dbReference type="ARBA" id="ARBA00004613"/>
    </source>
</evidence>
<dbReference type="OMA" id="GFCIHEL"/>
<dbReference type="Pfam" id="PF00149">
    <property type="entry name" value="Metallophos"/>
    <property type="match status" value="1"/>
</dbReference>
<comment type="cofactor">
    <cofactor evidence="11">
        <name>Fe cation</name>
        <dbReference type="ChEBI" id="CHEBI:24875"/>
    </cofactor>
    <text evidence="11">Binds 2 iron ions per subunit.</text>
</comment>
<dbReference type="FunFam" id="3.60.21.10:FF:000027">
    <property type="entry name" value="Purple acid phosphatase"/>
    <property type="match status" value="1"/>
</dbReference>
<evidence type="ECO:0000256" key="6">
    <source>
        <dbReference type="ARBA" id="ARBA00022729"/>
    </source>
</evidence>
<dbReference type="Gene3D" id="3.60.21.10">
    <property type="match status" value="1"/>
</dbReference>
<dbReference type="EC" id="3.1.3.2" evidence="10"/>
<dbReference type="AlphaFoldDB" id="A0A7N0V9P9"/>
<dbReference type="InterPro" id="IPR024927">
    <property type="entry name" value="Acid_PPase"/>
</dbReference>
<evidence type="ECO:0000256" key="11">
    <source>
        <dbReference type="PIRSR" id="PIRSR000898-1"/>
    </source>
</evidence>
<sequence>MTKLIQKVLLVYCILKSLIICSSGDLQRFEHPRKSDGSVSFLVVGDWGRRGFYNQSEIANQMGIIGEKLNIDFVISTGDNFYDNGLVGVNDTNFEESFINIYTARSLQKPWFTILGNHDYRGNVEAQLSPVLRKVDERWICLRSYILNTEIAEFFFVDTTPFVDMYVYDPRDHKYDWRGVSHRKRYRKGLIMDLENALKESTANWKIVVGHHAIRSIGHHGDTEELVKWLLPILQANDVDFYMNGHDHCLEHISNFDSKIQFFTSGAGSKAWRGDVKTSNINNGEVKFFHDGQGFMSVLLTSIDAEIAFYDVFDKIGHTWKITKQYHSVI</sequence>
<feature type="binding site" evidence="11">
    <location>
        <position position="211"/>
    </location>
    <ligand>
        <name>Fe cation</name>
        <dbReference type="ChEBI" id="CHEBI:24875"/>
        <label>2</label>
    </ligand>
</feature>
<feature type="binding site" evidence="11">
    <location>
        <position position="46"/>
    </location>
    <ligand>
        <name>Fe cation</name>
        <dbReference type="ChEBI" id="CHEBI:24875"/>
        <label>1</label>
    </ligand>
</feature>
<feature type="domain" description="Calcineurin-like phosphoesterase" evidence="13">
    <location>
        <begin position="40"/>
        <end position="249"/>
    </location>
</feature>
<dbReference type="InterPro" id="IPR029052">
    <property type="entry name" value="Metallo-depent_PP-like"/>
</dbReference>
<evidence type="ECO:0000256" key="10">
    <source>
        <dbReference type="PIRNR" id="PIRNR000898"/>
    </source>
</evidence>
<protein>
    <recommendedName>
        <fullName evidence="10">Purple acid phosphatase</fullName>
        <ecNumber evidence="10">3.1.3.2</ecNumber>
    </recommendedName>
</protein>
<evidence type="ECO:0000256" key="7">
    <source>
        <dbReference type="ARBA" id="ARBA00022801"/>
    </source>
</evidence>
<dbReference type="PANTHER" id="PTHR10161:SF44">
    <property type="entry name" value="PURPLE ACID PHOSPHATASE"/>
    <property type="match status" value="1"/>
</dbReference>
<organism evidence="14 15">
    <name type="scientific">Kalanchoe fedtschenkoi</name>
    <name type="common">Lavender scallops</name>
    <name type="synonym">South American air plant</name>
    <dbReference type="NCBI Taxonomy" id="63787"/>
    <lineage>
        <taxon>Eukaryota</taxon>
        <taxon>Viridiplantae</taxon>
        <taxon>Streptophyta</taxon>
        <taxon>Embryophyta</taxon>
        <taxon>Tracheophyta</taxon>
        <taxon>Spermatophyta</taxon>
        <taxon>Magnoliopsida</taxon>
        <taxon>eudicotyledons</taxon>
        <taxon>Gunneridae</taxon>
        <taxon>Pentapetalae</taxon>
        <taxon>Saxifragales</taxon>
        <taxon>Crassulaceae</taxon>
        <taxon>Kalanchoe</taxon>
    </lineage>
</organism>
<feature type="binding site" evidence="11">
    <location>
        <position position="79"/>
    </location>
    <ligand>
        <name>Fe cation</name>
        <dbReference type="ChEBI" id="CHEBI:24875"/>
        <label>2</label>
    </ligand>
</feature>
<evidence type="ECO:0000256" key="1">
    <source>
        <dbReference type="ARBA" id="ARBA00000032"/>
    </source>
</evidence>